<dbReference type="Pfam" id="PF02463">
    <property type="entry name" value="SMC_N"/>
    <property type="match status" value="1"/>
</dbReference>
<dbReference type="CDD" id="cd00267">
    <property type="entry name" value="ABC_ATPase"/>
    <property type="match status" value="1"/>
</dbReference>
<dbReference type="EMBL" id="VDDB01000005">
    <property type="protein sequence ID" value="TNB98539.1"/>
    <property type="molecule type" value="Genomic_DNA"/>
</dbReference>
<dbReference type="Gene3D" id="3.40.50.300">
    <property type="entry name" value="P-loop containing nucleotide triphosphate hydrolases"/>
    <property type="match status" value="2"/>
</dbReference>
<dbReference type="AlphaFoldDB" id="A0A5C4L434"/>
<dbReference type="GO" id="GO:0000731">
    <property type="term" value="P:DNA synthesis involved in DNA repair"/>
    <property type="evidence" value="ECO:0007669"/>
    <property type="project" value="TreeGrafter"/>
</dbReference>
<evidence type="ECO:0000256" key="1">
    <source>
        <dbReference type="SAM" id="Coils"/>
    </source>
</evidence>
<dbReference type="InterPro" id="IPR027417">
    <property type="entry name" value="P-loop_NTPase"/>
</dbReference>
<protein>
    <submittedName>
        <fullName evidence="3">Chromosome segregation protein SMC</fullName>
    </submittedName>
</protein>
<name>A0A5C4L434_PSEJE</name>
<dbReference type="RefSeq" id="WP_139053927.1">
    <property type="nucleotide sequence ID" value="NZ_VDDB01000005.1"/>
</dbReference>
<proteinExistence type="predicted"/>
<keyword evidence="1" id="KW-0175">Coiled coil</keyword>
<evidence type="ECO:0000259" key="2">
    <source>
        <dbReference type="SMART" id="SM00382"/>
    </source>
</evidence>
<dbReference type="PANTHER" id="PTHR32182">
    <property type="entry name" value="DNA REPLICATION AND REPAIR PROTEIN RECF"/>
    <property type="match status" value="1"/>
</dbReference>
<dbReference type="SUPFAM" id="SSF52540">
    <property type="entry name" value="P-loop containing nucleoside triphosphate hydrolases"/>
    <property type="match status" value="1"/>
</dbReference>
<dbReference type="Proteomes" id="UP000306272">
    <property type="component" value="Unassembled WGS sequence"/>
</dbReference>
<accession>A0A5C4L434</accession>
<dbReference type="PANTHER" id="PTHR32182:SF0">
    <property type="entry name" value="DNA REPLICATION AND REPAIR PROTEIN RECF"/>
    <property type="match status" value="1"/>
</dbReference>
<evidence type="ECO:0000313" key="3">
    <source>
        <dbReference type="EMBL" id="TNB98539.1"/>
    </source>
</evidence>
<organism evidence="3 4">
    <name type="scientific">Pseudomonas jessenii</name>
    <dbReference type="NCBI Taxonomy" id="77298"/>
    <lineage>
        <taxon>Bacteria</taxon>
        <taxon>Pseudomonadati</taxon>
        <taxon>Pseudomonadota</taxon>
        <taxon>Gammaproteobacteria</taxon>
        <taxon>Pseudomonadales</taxon>
        <taxon>Pseudomonadaceae</taxon>
        <taxon>Pseudomonas</taxon>
    </lineage>
</organism>
<feature type="domain" description="AAA+ ATPase" evidence="2">
    <location>
        <begin position="106"/>
        <end position="725"/>
    </location>
</feature>
<dbReference type="SMART" id="SM00382">
    <property type="entry name" value="AAA"/>
    <property type="match status" value="1"/>
</dbReference>
<dbReference type="InterPro" id="IPR003395">
    <property type="entry name" value="RecF/RecN/SMC_N"/>
</dbReference>
<reference evidence="3" key="1">
    <citation type="submission" date="2019-06" db="EMBL/GenBank/DDBJ databases">
        <title>Pseudomonas-derived Butenolides : (Bio)synthesis of Styrolides.</title>
        <authorList>
            <person name="Klapper M."/>
            <person name="Chowdhury S."/>
            <person name="Stallforth P."/>
        </authorList>
    </citation>
    <scope>NUCLEOTIDE SEQUENCE [LARGE SCALE GENOMIC DNA]</scope>
    <source>
        <strain evidence="3">EC-S101</strain>
    </source>
</reference>
<feature type="coiled-coil region" evidence="1">
    <location>
        <begin position="521"/>
        <end position="548"/>
    </location>
</feature>
<keyword evidence="4" id="KW-1185">Reference proteome</keyword>
<comment type="caution">
    <text evidence="3">The sequence shown here is derived from an EMBL/GenBank/DDBJ whole genome shotgun (WGS) entry which is preliminary data.</text>
</comment>
<dbReference type="GO" id="GO:0006302">
    <property type="term" value="P:double-strand break repair"/>
    <property type="evidence" value="ECO:0007669"/>
    <property type="project" value="TreeGrafter"/>
</dbReference>
<evidence type="ECO:0000313" key="4">
    <source>
        <dbReference type="Proteomes" id="UP000306272"/>
    </source>
</evidence>
<sequence length="881" mass="98239">MASAEHDYQYFIQWLHRPDGGVSEDARRFGRLVLDNFEGVSATTRNRSQRSTHLVGLARRQFPAIDAGQPQLGAIAGGAGWRWQRLSHLSLGPFRGFRNVEDFDLARRIVLFYGPNGSGKTSLCEALEFALLGAVDEGAQKRIDAAQYLRNIHEDRFAPPQLAAFDARGQRVVVQADADAYRFCFIEKNRIDSFSRIAAKPAGQKTELIAALFGMDNFNEFVGQFNESIDAQLALVPTQGQELARRRQAIAHDTEMLAGEAANVAAFDQAEREYAEAFQAGLTYIQLQQMVGSADAPGRLQVLTEVLNQPAPALYSVRQQDLLEAFQAADVANDLVEEISAQLVLQQDDAAYQDLYAAVLKLQAQSPDHCPACETAIAGEPHVHTDPFIKATQGLEQLRELTLLKQRHHAAVDQRRVASDALQAYFANFAQRIGASVDSEHEVFRYVANPGVQPGTTWWKTGYNPVAGGVSLSQRTVDYARQLEERDAATRQSLEERAQLIAERDRLSEARIALAEHATRRRQVSDAIAQARQRVDVFEAQNADLIAAVVQEQTHIAAETRIQAAYNEFLGLLRLYRSELPGTLMAGLNNFAMELYNEFNVRDAVEDKLAALHLPVTGDGRIELSFQGAPDLRVDALQVLSEGHVRCLGLAILLAKASNIQAPTVIFDDAINAIDHEHRQGIREALFESERFANTQIIVTCHSNEFIKDIQNHVDHTQWVSYTFRHHTGDHHPRVLRDLPPQAYLVNARAAVDRGDHRGALQPSRQALEMLANKIWRWLGRCDLGVISVKLAGVGDQPSLRNLCDGIRSRLNGANTFEHVDKQPLLDALGQVVGIPEQNFLWQYLNKGTHEEQDRDDFDEGQVERLVALLEGMNALRLRNR</sequence>
<gene>
    <name evidence="3" type="ORF">FHG55_05705</name>
</gene>
<dbReference type="InterPro" id="IPR003593">
    <property type="entry name" value="AAA+_ATPase"/>
</dbReference>